<dbReference type="PANTHER" id="PTHR46508">
    <property type="entry name" value="PHD FINGER FAMILY PROTEIN"/>
    <property type="match status" value="1"/>
</dbReference>
<reference evidence="4 5" key="1">
    <citation type="submission" date="2024-01" db="EMBL/GenBank/DDBJ databases">
        <title>The genomes of 5 underutilized Papilionoideae crops provide insights into root nodulation and disease resistanc.</title>
        <authorList>
            <person name="Jiang F."/>
        </authorList>
    </citation>
    <scope>NUCLEOTIDE SEQUENCE [LARGE SCALE GENOMIC DNA]</scope>
    <source>
        <strain evidence="4">LVBAO_FW01</strain>
        <tissue evidence="4">Leaves</tissue>
    </source>
</reference>
<dbReference type="SUPFAM" id="SSF57903">
    <property type="entry name" value="FYVE/PHD zinc finger"/>
    <property type="match status" value="1"/>
</dbReference>
<dbReference type="Gene3D" id="3.30.40.10">
    <property type="entry name" value="Zinc/RING finger domain, C3HC4 (zinc finger)"/>
    <property type="match status" value="1"/>
</dbReference>
<protein>
    <submittedName>
        <fullName evidence="4">Uncharacterized protein</fullName>
    </submittedName>
</protein>
<keyword evidence="2" id="KW-0863">Zinc-finger</keyword>
<evidence type="ECO:0000256" key="1">
    <source>
        <dbReference type="ARBA" id="ARBA00022723"/>
    </source>
</evidence>
<keyword evidence="5" id="KW-1185">Reference proteome</keyword>
<keyword evidence="3" id="KW-0862">Zinc</keyword>
<comment type="caution">
    <text evidence="4">The sequence shown here is derived from an EMBL/GenBank/DDBJ whole genome shotgun (WGS) entry which is preliminary data.</text>
</comment>
<dbReference type="InterPro" id="IPR013083">
    <property type="entry name" value="Znf_RING/FYVE/PHD"/>
</dbReference>
<dbReference type="EMBL" id="JAYMYQ010000011">
    <property type="protein sequence ID" value="KAK7306003.1"/>
    <property type="molecule type" value="Genomic_DNA"/>
</dbReference>
<proteinExistence type="predicted"/>
<evidence type="ECO:0000256" key="3">
    <source>
        <dbReference type="ARBA" id="ARBA00022833"/>
    </source>
</evidence>
<gene>
    <name evidence="4" type="ORF">VNO77_43917</name>
</gene>
<accession>A0AAN9PQH3</accession>
<dbReference type="PANTHER" id="PTHR46508:SF3">
    <property type="entry name" value="ACYL-COA N-ACYLTRANSFERASE WITH RING_FYVE_PHD-TYPE ZINC FINGER PROTEIN"/>
    <property type="match status" value="1"/>
</dbReference>
<organism evidence="4 5">
    <name type="scientific">Canavalia gladiata</name>
    <name type="common">Sword bean</name>
    <name type="synonym">Dolichos gladiatus</name>
    <dbReference type="NCBI Taxonomy" id="3824"/>
    <lineage>
        <taxon>Eukaryota</taxon>
        <taxon>Viridiplantae</taxon>
        <taxon>Streptophyta</taxon>
        <taxon>Embryophyta</taxon>
        <taxon>Tracheophyta</taxon>
        <taxon>Spermatophyta</taxon>
        <taxon>Magnoliopsida</taxon>
        <taxon>eudicotyledons</taxon>
        <taxon>Gunneridae</taxon>
        <taxon>Pentapetalae</taxon>
        <taxon>rosids</taxon>
        <taxon>fabids</taxon>
        <taxon>Fabales</taxon>
        <taxon>Fabaceae</taxon>
        <taxon>Papilionoideae</taxon>
        <taxon>50 kb inversion clade</taxon>
        <taxon>NPAAA clade</taxon>
        <taxon>indigoferoid/millettioid clade</taxon>
        <taxon>Phaseoleae</taxon>
        <taxon>Canavalia</taxon>
    </lineage>
</organism>
<keyword evidence="1" id="KW-0479">Metal-binding</keyword>
<evidence type="ECO:0000313" key="4">
    <source>
        <dbReference type="EMBL" id="KAK7306003.1"/>
    </source>
</evidence>
<evidence type="ECO:0000313" key="5">
    <source>
        <dbReference type="Proteomes" id="UP001367508"/>
    </source>
</evidence>
<dbReference type="GO" id="GO:0008270">
    <property type="term" value="F:zinc ion binding"/>
    <property type="evidence" value="ECO:0007669"/>
    <property type="project" value="UniProtKB-KW"/>
</dbReference>
<sequence length="119" mass="13346">MLFEPFSLILAFVAEKEKMLTLLKRISIVELSPYQQRRVIIRASTSPRLPNFVLLCEQLEGWITGDEIHCGCCMDIDGEDPNDDTCGICGDGMDLICCDGYPSIFHQSCLNMQMPPLGE</sequence>
<dbReference type="InterPro" id="IPR011011">
    <property type="entry name" value="Znf_FYVE_PHD"/>
</dbReference>
<name>A0AAN9PQH3_CANGL</name>
<dbReference type="AlphaFoldDB" id="A0AAN9PQH3"/>
<dbReference type="Proteomes" id="UP001367508">
    <property type="component" value="Unassembled WGS sequence"/>
</dbReference>
<evidence type="ECO:0000256" key="2">
    <source>
        <dbReference type="ARBA" id="ARBA00022771"/>
    </source>
</evidence>